<gene>
    <name evidence="10" type="ORF">SAC06_09660</name>
</gene>
<dbReference type="EMBL" id="CP138335">
    <property type="protein sequence ID" value="XBW07895.1"/>
    <property type="molecule type" value="Genomic_DNA"/>
</dbReference>
<evidence type="ECO:0000256" key="7">
    <source>
        <dbReference type="PIRSR" id="PIRSR002854-1"/>
    </source>
</evidence>
<keyword evidence="5 6" id="KW-0449">Lipoprotein</keyword>
<evidence type="ECO:0000256" key="3">
    <source>
        <dbReference type="ARBA" id="ARBA00023136"/>
    </source>
</evidence>
<dbReference type="InterPro" id="IPR004872">
    <property type="entry name" value="Lipoprotein_NlpA"/>
</dbReference>
<dbReference type="PANTHER" id="PTHR30429">
    <property type="entry name" value="D-METHIONINE-BINDING LIPOPROTEIN METQ"/>
    <property type="match status" value="1"/>
</dbReference>
<dbReference type="SUPFAM" id="SSF53850">
    <property type="entry name" value="Periplasmic binding protein-like II"/>
    <property type="match status" value="1"/>
</dbReference>
<keyword evidence="3" id="KW-0472">Membrane</keyword>
<feature type="signal peptide" evidence="9">
    <location>
        <begin position="1"/>
        <end position="19"/>
    </location>
</feature>
<feature type="chain" id="PRO_5043582832" description="Lipoprotein" evidence="9">
    <location>
        <begin position="20"/>
        <end position="286"/>
    </location>
</feature>
<keyword evidence="2 9" id="KW-0732">Signal</keyword>
<dbReference type="PANTHER" id="PTHR30429:SF0">
    <property type="entry name" value="METHIONINE-BINDING LIPOPROTEIN METQ"/>
    <property type="match status" value="1"/>
</dbReference>
<dbReference type="Gene3D" id="3.40.190.10">
    <property type="entry name" value="Periplasmic binding protein-like II"/>
    <property type="match status" value="2"/>
</dbReference>
<protein>
    <recommendedName>
        <fullName evidence="6">Lipoprotein</fullName>
    </recommendedName>
</protein>
<dbReference type="RefSeq" id="WP_350258096.1">
    <property type="nucleotide sequence ID" value="NZ_CP138335.1"/>
</dbReference>
<evidence type="ECO:0000256" key="8">
    <source>
        <dbReference type="SAM" id="MobiDB-lite"/>
    </source>
</evidence>
<evidence type="ECO:0000313" key="10">
    <source>
        <dbReference type="EMBL" id="XBW07895.1"/>
    </source>
</evidence>
<evidence type="ECO:0000256" key="4">
    <source>
        <dbReference type="ARBA" id="ARBA00023139"/>
    </source>
</evidence>
<dbReference type="Pfam" id="PF03180">
    <property type="entry name" value="Lipoprotein_9"/>
    <property type="match status" value="1"/>
</dbReference>
<name>A0AAU7V6J3_9ACTO</name>
<dbReference type="GO" id="GO:0016020">
    <property type="term" value="C:membrane"/>
    <property type="evidence" value="ECO:0007669"/>
    <property type="project" value="UniProtKB-SubCell"/>
</dbReference>
<sequence length="286" mass="30071">MRKIRNFALIGAAGALALAGCSTGTSDQSTDQSADQSTSQSDAAASGETVTLTVGASPSPHAVILQYVQDNLAADAGLDLKIVEYTDYVQPNEALAAGDLDANYFQTIPYLEEESEARGYDFVAGEGIHLEPLAIYSDKIESLDDLPEGAKIGIINDPTNQGRALALLAENGLVELPASGDVNVNTVTKKKDFTFVETEGAQLGRSLADVDIAVINGNFAQEAGLAPADSLAIESTENNPALNVLVWAKGSPKEDSIKKLDELLHSPEVAEFIQQQWPDGSVIPAA</sequence>
<organism evidence="10">
    <name type="scientific">Scrofimicrobium appendicitidis</name>
    <dbReference type="NCBI Taxonomy" id="3079930"/>
    <lineage>
        <taxon>Bacteria</taxon>
        <taxon>Bacillati</taxon>
        <taxon>Actinomycetota</taxon>
        <taxon>Actinomycetes</taxon>
        <taxon>Actinomycetales</taxon>
        <taxon>Actinomycetaceae</taxon>
        <taxon>Scrofimicrobium</taxon>
    </lineage>
</organism>
<dbReference type="KEGG" id="sapp:SAC06_09660"/>
<accession>A0AAU7V6J3</accession>
<dbReference type="PIRSF" id="PIRSF002854">
    <property type="entry name" value="MetQ"/>
    <property type="match status" value="1"/>
</dbReference>
<dbReference type="AlphaFoldDB" id="A0AAU7V6J3"/>
<dbReference type="CDD" id="cd13597">
    <property type="entry name" value="PBP2_lipoprotein_Tp32"/>
    <property type="match status" value="1"/>
</dbReference>
<feature type="region of interest" description="Disordered" evidence="8">
    <location>
        <begin position="24"/>
        <end position="45"/>
    </location>
</feature>
<comment type="subcellular location">
    <subcellularLocation>
        <location evidence="1">Membrane</location>
        <topology evidence="1">Lipid-anchor</topology>
    </subcellularLocation>
</comment>
<evidence type="ECO:0000256" key="1">
    <source>
        <dbReference type="ARBA" id="ARBA00004635"/>
    </source>
</evidence>
<evidence type="ECO:0000256" key="9">
    <source>
        <dbReference type="SAM" id="SignalP"/>
    </source>
</evidence>
<feature type="lipid moiety-binding region" description="S-diacylglycerol cysteine" evidence="7">
    <location>
        <position position="21"/>
    </location>
</feature>
<keyword evidence="4" id="KW-0564">Palmitate</keyword>
<evidence type="ECO:0000256" key="6">
    <source>
        <dbReference type="PIRNR" id="PIRNR002854"/>
    </source>
</evidence>
<dbReference type="PROSITE" id="PS51257">
    <property type="entry name" value="PROKAR_LIPOPROTEIN"/>
    <property type="match status" value="1"/>
</dbReference>
<reference evidence="10" key="1">
    <citation type="submission" date="2023-11" db="EMBL/GenBank/DDBJ databases">
        <title>Scrofimicrobium hongkongense sp. nov., isolated from a patient with peritonitis.</title>
        <authorList>
            <person name="Lao H.Y."/>
            <person name="Wong A.Y.P."/>
            <person name="Ng T.L."/>
            <person name="Wong R.Y.L."/>
            <person name="Yau M.C.Y."/>
            <person name="Lam J.Y.W."/>
            <person name="Siu G.K.H."/>
        </authorList>
    </citation>
    <scope>NUCLEOTIDE SEQUENCE</scope>
    <source>
        <strain evidence="10">R131</strain>
    </source>
</reference>
<proteinExistence type="inferred from homology"/>
<evidence type="ECO:0000256" key="5">
    <source>
        <dbReference type="ARBA" id="ARBA00023288"/>
    </source>
</evidence>
<evidence type="ECO:0000256" key="2">
    <source>
        <dbReference type="ARBA" id="ARBA00022729"/>
    </source>
</evidence>
<comment type="similarity">
    <text evidence="6">Belongs to the nlpA lipoprotein family.</text>
</comment>